<dbReference type="STRING" id="1081104.A0A168BBL7"/>
<keyword evidence="4" id="KW-1185">Reference proteome</keyword>
<dbReference type="RefSeq" id="XP_018706497.1">
    <property type="nucleotide sequence ID" value="XM_018846769.1"/>
</dbReference>
<feature type="region of interest" description="Disordered" evidence="1">
    <location>
        <begin position="132"/>
        <end position="159"/>
    </location>
</feature>
<name>A0A168BBL7_CORFA</name>
<keyword evidence="2" id="KW-0732">Signal</keyword>
<organism evidence="3 4">
    <name type="scientific">Cordyceps fumosorosea (strain ARSEF 2679)</name>
    <name type="common">Isaria fumosorosea</name>
    <dbReference type="NCBI Taxonomy" id="1081104"/>
    <lineage>
        <taxon>Eukaryota</taxon>
        <taxon>Fungi</taxon>
        <taxon>Dikarya</taxon>
        <taxon>Ascomycota</taxon>
        <taxon>Pezizomycotina</taxon>
        <taxon>Sordariomycetes</taxon>
        <taxon>Hypocreomycetidae</taxon>
        <taxon>Hypocreales</taxon>
        <taxon>Cordycipitaceae</taxon>
        <taxon>Cordyceps</taxon>
    </lineage>
</organism>
<dbReference type="Proteomes" id="UP000076744">
    <property type="component" value="Unassembled WGS sequence"/>
</dbReference>
<dbReference type="OrthoDB" id="3526284at2759"/>
<dbReference type="AlphaFoldDB" id="A0A168BBL7"/>
<feature type="compositionally biased region" description="Low complexity" evidence="1">
    <location>
        <begin position="238"/>
        <end position="254"/>
    </location>
</feature>
<proteinExistence type="predicted"/>
<dbReference type="GeneID" id="30019455"/>
<feature type="region of interest" description="Disordered" evidence="1">
    <location>
        <begin position="230"/>
        <end position="254"/>
    </location>
</feature>
<dbReference type="EMBL" id="AZHB01000005">
    <property type="protein sequence ID" value="OAA69893.1"/>
    <property type="molecule type" value="Genomic_DNA"/>
</dbReference>
<reference evidence="3 4" key="1">
    <citation type="journal article" date="2016" name="Genome Biol. Evol.">
        <title>Divergent and convergent evolution of fungal pathogenicity.</title>
        <authorList>
            <person name="Shang Y."/>
            <person name="Xiao G."/>
            <person name="Zheng P."/>
            <person name="Cen K."/>
            <person name="Zhan S."/>
            <person name="Wang C."/>
        </authorList>
    </citation>
    <scope>NUCLEOTIDE SEQUENCE [LARGE SCALE GENOMIC DNA]</scope>
    <source>
        <strain evidence="3 4">ARSEF 2679</strain>
    </source>
</reference>
<feature type="signal peptide" evidence="2">
    <location>
        <begin position="1"/>
        <end position="21"/>
    </location>
</feature>
<sequence length="298" mass="32044">MSLRRAFILCQLSFIIYTIHPGGDDELPPPYSPEPTTTSISSVHPDSLFAAHLAAMRLQIREQQTVRASQQEQRDMHLLALLVPHVEDLLASVATADSPQPLAQATLIPDGALSSGWTPTETQGGRVVRVQTSAAKGDAKQQPPPATRSGGSSRAAEFDGWGRWGEDAAAAAGGDEAELFWWKDEELAVRLARHLQPERDAAAVVVVVDRPTVKAKAVEAKKGRSRWNIFGGGRSGDSATPTTTAASPAASRPAAVQVEDDVAMHVTAEEVTFRRENAMGLWESCSGWGVVVRVRIRT</sequence>
<evidence type="ECO:0000313" key="4">
    <source>
        <dbReference type="Proteomes" id="UP000076744"/>
    </source>
</evidence>
<protein>
    <submittedName>
        <fullName evidence="3">Uncharacterized protein</fullName>
    </submittedName>
</protein>
<evidence type="ECO:0000256" key="1">
    <source>
        <dbReference type="SAM" id="MobiDB-lite"/>
    </source>
</evidence>
<comment type="caution">
    <text evidence="3">The sequence shown here is derived from an EMBL/GenBank/DDBJ whole genome shotgun (WGS) entry which is preliminary data.</text>
</comment>
<gene>
    <name evidence="3" type="ORF">ISF_03163</name>
</gene>
<evidence type="ECO:0000313" key="3">
    <source>
        <dbReference type="EMBL" id="OAA69893.1"/>
    </source>
</evidence>
<feature type="chain" id="PRO_5007895588" evidence="2">
    <location>
        <begin position="22"/>
        <end position="298"/>
    </location>
</feature>
<accession>A0A168BBL7</accession>
<evidence type="ECO:0000256" key="2">
    <source>
        <dbReference type="SAM" id="SignalP"/>
    </source>
</evidence>